<comment type="caution">
    <text evidence="1">The sequence shown here is derived from an EMBL/GenBank/DDBJ whole genome shotgun (WGS) entry which is preliminary data.</text>
</comment>
<evidence type="ECO:0000313" key="1">
    <source>
        <dbReference type="EMBL" id="KEA63902.1"/>
    </source>
</evidence>
<dbReference type="OrthoDB" id="5739516at2"/>
<gene>
    <name evidence="1" type="ORF">ADIMK_1919</name>
</gene>
<dbReference type="RefSeq" id="WP_036186955.1">
    <property type="nucleotide sequence ID" value="NZ_JMQN01000024.1"/>
</dbReference>
<name>A0A081FZE7_9GAMM</name>
<dbReference type="Proteomes" id="UP000028252">
    <property type="component" value="Unassembled WGS sequence"/>
</dbReference>
<protein>
    <submittedName>
        <fullName evidence="1">Uncharacterized protein</fullName>
    </submittedName>
</protein>
<sequence length="74" mass="8182">MTIRSLAEASARLEEAVMNASIVIETPTDLYDLYEMTAIQILDSNFDAFPDGVLEGHLRSILEEKAIQLLGSIQ</sequence>
<dbReference type="eggNOG" id="ENOG502ZI3S">
    <property type="taxonomic scope" value="Bacteria"/>
</dbReference>
<dbReference type="EMBL" id="JMQN01000024">
    <property type="protein sequence ID" value="KEA63902.1"/>
    <property type="molecule type" value="Genomic_DNA"/>
</dbReference>
<proteinExistence type="predicted"/>
<dbReference type="AlphaFoldDB" id="A0A081FZE7"/>
<organism evidence="1 2">
    <name type="scientific">Marinobacterium lacunae</name>
    <dbReference type="NCBI Taxonomy" id="1232683"/>
    <lineage>
        <taxon>Bacteria</taxon>
        <taxon>Pseudomonadati</taxon>
        <taxon>Pseudomonadota</taxon>
        <taxon>Gammaproteobacteria</taxon>
        <taxon>Oceanospirillales</taxon>
        <taxon>Oceanospirillaceae</taxon>
        <taxon>Marinobacterium</taxon>
    </lineage>
</organism>
<reference evidence="1 2" key="1">
    <citation type="submission" date="2014-04" db="EMBL/GenBank/DDBJ databases">
        <title>Marinobacterium kochiensis sp. nov., isolated from sediment sample collected from Kochi backwaters in Kerala, India.</title>
        <authorList>
            <person name="Singh A."/>
            <person name="Pinnaka A.K."/>
        </authorList>
    </citation>
    <scope>NUCLEOTIDE SEQUENCE [LARGE SCALE GENOMIC DNA]</scope>
    <source>
        <strain evidence="1 2">AK27</strain>
    </source>
</reference>
<dbReference type="PATRIC" id="fig|1232683.4.peg.1888"/>
<accession>A0A081FZE7</accession>
<evidence type="ECO:0000313" key="2">
    <source>
        <dbReference type="Proteomes" id="UP000028252"/>
    </source>
</evidence>
<keyword evidence="2" id="KW-1185">Reference proteome</keyword>